<evidence type="ECO:0008006" key="5">
    <source>
        <dbReference type="Google" id="ProtNLM"/>
    </source>
</evidence>
<dbReference type="PANTHER" id="PTHR38454:SF1">
    <property type="entry name" value="INTEGRAL MEMBRANE PROTEIN"/>
    <property type="match status" value="1"/>
</dbReference>
<organism evidence="3 4">
    <name type="scientific">Actinophytocola xinjiangensis</name>
    <dbReference type="NCBI Taxonomy" id="485602"/>
    <lineage>
        <taxon>Bacteria</taxon>
        <taxon>Bacillati</taxon>
        <taxon>Actinomycetota</taxon>
        <taxon>Actinomycetes</taxon>
        <taxon>Pseudonocardiales</taxon>
        <taxon>Pseudonocardiaceae</taxon>
    </lineage>
</organism>
<keyword evidence="2" id="KW-0472">Membrane</keyword>
<evidence type="ECO:0000313" key="4">
    <source>
        <dbReference type="Proteomes" id="UP000185696"/>
    </source>
</evidence>
<evidence type="ECO:0000313" key="3">
    <source>
        <dbReference type="EMBL" id="OLF12649.1"/>
    </source>
</evidence>
<feature type="transmembrane region" description="Helical" evidence="2">
    <location>
        <begin position="401"/>
        <end position="422"/>
    </location>
</feature>
<keyword evidence="2" id="KW-1133">Transmembrane helix</keyword>
<reference evidence="3 4" key="1">
    <citation type="submission" date="2016-12" db="EMBL/GenBank/DDBJ databases">
        <title>The draft genome sequence of Actinophytocola xinjiangensis.</title>
        <authorList>
            <person name="Wang W."/>
            <person name="Yuan L."/>
        </authorList>
    </citation>
    <scope>NUCLEOTIDE SEQUENCE [LARGE SCALE GENOMIC DNA]</scope>
    <source>
        <strain evidence="3 4">CGMCC 4.4663</strain>
    </source>
</reference>
<dbReference type="Proteomes" id="UP000185696">
    <property type="component" value="Unassembled WGS sequence"/>
</dbReference>
<feature type="transmembrane region" description="Helical" evidence="2">
    <location>
        <begin position="460"/>
        <end position="479"/>
    </location>
</feature>
<dbReference type="EMBL" id="MSIF01000002">
    <property type="protein sequence ID" value="OLF12649.1"/>
    <property type="molecule type" value="Genomic_DNA"/>
</dbReference>
<evidence type="ECO:0000256" key="2">
    <source>
        <dbReference type="SAM" id="Phobius"/>
    </source>
</evidence>
<feature type="transmembrane region" description="Helical" evidence="2">
    <location>
        <begin position="335"/>
        <end position="354"/>
    </location>
</feature>
<feature type="transmembrane region" description="Helical" evidence="2">
    <location>
        <begin position="30"/>
        <end position="52"/>
    </location>
</feature>
<feature type="transmembrane region" description="Helical" evidence="2">
    <location>
        <begin position="264"/>
        <end position="287"/>
    </location>
</feature>
<keyword evidence="4" id="KW-1185">Reference proteome</keyword>
<feature type="transmembrane region" description="Helical" evidence="2">
    <location>
        <begin position="486"/>
        <end position="506"/>
    </location>
</feature>
<dbReference type="InterPro" id="IPR018580">
    <property type="entry name" value="Uncharacterised_YfhO"/>
</dbReference>
<sequence>MLEDGARLPGAVPTRGPNRSAEDGATSARLLSWCLLGAVGAFTVIGIGWPLVGHGVFAPTDLLANWAPYANTVLAGTTPGNPFLQDVADGVIPQTALFVDQVMSGSSGAWNPYQLGGVPLGAVPNNAVFNPLSLPFYVLPAWFAPAWVKVAEIAVAVGGTFLFARRLGLGRPAALAGGLAFATSAFLLAWTGWPQTRTAAFVPVLFWAVERLATRRRPTDGVLVALAGAAMLLGGFPAVTGYALLTAGVYFAVRIGALHRGRRLAGVAAGGVAAVAGAFGLAAFQLLPFASFMAQAHVWGREQTPADHLPFSSLVTAIAPDALGATHAGTNIVEMLSYVGAATLLLALAGVAAGRALLPRGVWWFLVASTGVAVVLMYAGGPPLAVAQQLPVLFAENFVGRLRSVLGLLVAVLAAVGFEVVARRHRAGGRVWTWTVWGGAGLGGLAVVVAAWPATSRPDLLVGLAFLAAAGGCLALAWWGRRRIALAGVAVLVAAQALVFAVPFWAHADRETFYPRTPVHEFLAANLGADRYASPVDTLLPGESSLHRLRALTGHGFADRRLGELVEALPGRQFRDPPTLPSLVPRAPVVTSPILDRLSVRYFVAATSAPLMDEPDDGLRVVMSEPATVYQRERALPRVRWAGRSVVEPDPDRRLAMLAGGDLDPDEVLLDAPAGRSGGADATLDVAVDEAETIEVRVTATGAGHLVVADALRTGWQVEVDGEPAPLLAADHALSAVAVGAGTHTVRLTYATPTNGAGTWLSAATGAILCALIIVERFSRRRQYATTQPDVELGTRD</sequence>
<dbReference type="AlphaFoldDB" id="A0A7Z0WT16"/>
<feature type="transmembrane region" description="Helical" evidence="2">
    <location>
        <begin position="142"/>
        <end position="164"/>
    </location>
</feature>
<feature type="transmembrane region" description="Helical" evidence="2">
    <location>
        <begin position="361"/>
        <end position="381"/>
    </location>
</feature>
<comment type="caution">
    <text evidence="3">The sequence shown here is derived from an EMBL/GenBank/DDBJ whole genome shotgun (WGS) entry which is preliminary data.</text>
</comment>
<feature type="region of interest" description="Disordered" evidence="1">
    <location>
        <begin position="1"/>
        <end position="23"/>
    </location>
</feature>
<proteinExistence type="predicted"/>
<accession>A0A7Z0WT16</accession>
<feature type="transmembrane region" description="Helical" evidence="2">
    <location>
        <begin position="173"/>
        <end position="193"/>
    </location>
</feature>
<feature type="transmembrane region" description="Helical" evidence="2">
    <location>
        <begin position="434"/>
        <end position="454"/>
    </location>
</feature>
<feature type="transmembrane region" description="Helical" evidence="2">
    <location>
        <begin position="222"/>
        <end position="252"/>
    </location>
</feature>
<gene>
    <name evidence="3" type="ORF">BLA60_04955</name>
</gene>
<keyword evidence="2" id="KW-0812">Transmembrane</keyword>
<feature type="transmembrane region" description="Helical" evidence="2">
    <location>
        <begin position="757"/>
        <end position="775"/>
    </location>
</feature>
<name>A0A7Z0WT16_9PSEU</name>
<protein>
    <recommendedName>
        <fullName evidence="5">Membrane protein YfhO</fullName>
    </recommendedName>
</protein>
<evidence type="ECO:0000256" key="1">
    <source>
        <dbReference type="SAM" id="MobiDB-lite"/>
    </source>
</evidence>
<dbReference type="PANTHER" id="PTHR38454">
    <property type="entry name" value="INTEGRAL MEMBRANE PROTEIN-RELATED"/>
    <property type="match status" value="1"/>
</dbReference>